<protein>
    <recommendedName>
        <fullName evidence="5">DNA replication protein</fullName>
    </recommendedName>
</protein>
<accession>A0A0H2XYG8</accession>
<dbReference type="InterPro" id="IPR014819">
    <property type="entry name" value="PriCT_2"/>
</dbReference>
<dbReference type="EMBL" id="CP000379">
    <property type="protein sequence ID" value="ABF79721.1"/>
    <property type="molecule type" value="Genomic_DNA"/>
</dbReference>
<dbReference type="CDD" id="cd01029">
    <property type="entry name" value="TOPRIM_primases"/>
    <property type="match status" value="1"/>
</dbReference>
<feature type="domain" description="Primase C-terminal 2" evidence="2">
    <location>
        <begin position="13"/>
        <end position="83"/>
    </location>
</feature>
<dbReference type="Pfam" id="PF13362">
    <property type="entry name" value="Toprim_3"/>
    <property type="match status" value="1"/>
</dbReference>
<proteinExistence type="predicted"/>
<reference evidence="4" key="1">
    <citation type="submission" date="2006-05" db="EMBL/GenBank/DDBJ databases">
        <title>Complete sequence of chromosome 2 of Burkholderia cenocepacia AU 1054.</title>
        <authorList>
            <consortium name="US DOE Joint Genome Institute"/>
            <person name="Copeland A."/>
            <person name="Lucas S."/>
            <person name="Lapidus A."/>
            <person name="Barry K."/>
            <person name="Detter J.C."/>
            <person name="Glavina del Rio T."/>
            <person name="Hammon N."/>
            <person name="Israni S."/>
            <person name="Dalin E."/>
            <person name="Tice H."/>
            <person name="Pitluck S."/>
            <person name="Chain P."/>
            <person name="Malfatti S."/>
            <person name="Shin M."/>
            <person name="Vergez L."/>
            <person name="Schmutz J."/>
            <person name="Larimer F."/>
            <person name="Land M."/>
            <person name="Hauser L."/>
            <person name="Kyrpides N."/>
            <person name="Lykidis A."/>
            <person name="LiPuma J.J."/>
            <person name="Konstantinidis K."/>
            <person name="Tiedje J.M."/>
            <person name="Richardson P."/>
        </authorList>
    </citation>
    <scope>NUCLEOTIDE SEQUENCE [LARGE SCALE GENOMIC DNA]</scope>
    <source>
        <strain evidence="4">AU 1054</strain>
    </source>
</reference>
<feature type="region of interest" description="Disordered" evidence="1">
    <location>
        <begin position="370"/>
        <end position="389"/>
    </location>
</feature>
<dbReference type="InterPro" id="IPR006171">
    <property type="entry name" value="TOPRIM_dom"/>
</dbReference>
<dbReference type="AlphaFoldDB" id="A0A0H2XYG8"/>
<evidence type="ECO:0000259" key="3">
    <source>
        <dbReference type="Pfam" id="PF13362"/>
    </source>
</evidence>
<sequence>MSVAYISEADRVRTALATIPADDYTTWVDMAFAVKHGLGEAGFELWDAWSQTAPNCDARSARATWRSASESGAITLASLFWLAREHGFDLAGSRAFGDRAARSASAHAPIVGADASLERKRRARRAAVARDALSIWRWARPVAPDHPYLVRKQIAPLPTLRELEAEELHVLLGYAPKSNDAALVGRVLIVPVRIGHQISTLELIDCEGRKSSLAGGAKAGGWWSVTPEQCRRDACLPVLIAEGVATAVSAWQATGWYTLAALSSGNLSKVATVWRAQHPKDVLVILADFGAGFTHAEHAARGAHARLVAPRFASGAHIADQLPTDFNDMAVLDGTEAVGELLRRAVLETPTPASADSKASRTQTEGMSFYLTGDADMGSRKTDNGTGADDVRRHAEADRSGGDCASTQPSGTPEEGKLAFTHEPAASPVTETTDDGQHSNQGPRHAMGELIYGLDAVPTEVKMAAERRFGSVLRMSTPRENGGPYRGEVLNTEHFLVQEVAPRSVVFHAKGKMTFASDRLRWMDEHHRLNGADVQIVYEGERAKLYPWDRARDQLERAVASLKKSAREMGLDDMDVKLDALRAASWARVKAARAAALAQARSRVDGRGEIDDPQR</sequence>
<dbReference type="GO" id="GO:0016817">
    <property type="term" value="F:hydrolase activity, acting on acid anhydrides"/>
    <property type="evidence" value="ECO:0007669"/>
    <property type="project" value="InterPro"/>
</dbReference>
<feature type="domain" description="Toprim" evidence="3">
    <location>
        <begin position="238"/>
        <end position="335"/>
    </location>
</feature>
<evidence type="ECO:0000259" key="2">
    <source>
        <dbReference type="Pfam" id="PF08707"/>
    </source>
</evidence>
<dbReference type="Pfam" id="PF08707">
    <property type="entry name" value="PriCT_2"/>
    <property type="match status" value="1"/>
</dbReference>
<dbReference type="InterPro" id="IPR034154">
    <property type="entry name" value="TOPRIM_DnaG/twinkle"/>
</dbReference>
<evidence type="ECO:0000313" key="4">
    <source>
        <dbReference type="EMBL" id="ABF79721.1"/>
    </source>
</evidence>
<evidence type="ECO:0000256" key="1">
    <source>
        <dbReference type="SAM" id="MobiDB-lite"/>
    </source>
</evidence>
<gene>
    <name evidence="4" type="ordered locus">Bcen_4842</name>
</gene>
<evidence type="ECO:0008006" key="5">
    <source>
        <dbReference type="Google" id="ProtNLM"/>
    </source>
</evidence>
<dbReference type="HOGENOM" id="CLU_443901_0_0_4"/>
<feature type="compositionally biased region" description="Basic and acidic residues" evidence="1">
    <location>
        <begin position="377"/>
        <end position="389"/>
    </location>
</feature>
<name>A0A0H2XYG8_BURO1</name>
<organism evidence="4">
    <name type="scientific">Burkholderia orbicola (strain AU 1054)</name>
    <dbReference type="NCBI Taxonomy" id="331271"/>
    <lineage>
        <taxon>Bacteria</taxon>
        <taxon>Pseudomonadati</taxon>
        <taxon>Pseudomonadota</taxon>
        <taxon>Betaproteobacteria</taxon>
        <taxon>Burkholderiales</taxon>
        <taxon>Burkholderiaceae</taxon>
        <taxon>Burkholderia</taxon>
        <taxon>Burkholderia cepacia complex</taxon>
        <taxon>Burkholderia orbicola</taxon>
    </lineage>
</organism>
<feature type="region of interest" description="Disordered" evidence="1">
    <location>
        <begin position="394"/>
        <end position="418"/>
    </location>
</feature>